<evidence type="ECO:0000256" key="1">
    <source>
        <dbReference type="ARBA" id="ARBA00006432"/>
    </source>
</evidence>
<dbReference type="EMBL" id="VCJR02000002">
    <property type="protein sequence ID" value="NHK28450.1"/>
    <property type="molecule type" value="Genomic_DNA"/>
</dbReference>
<dbReference type="InterPro" id="IPR045851">
    <property type="entry name" value="AMP-bd_C_sf"/>
</dbReference>
<evidence type="ECO:0000256" key="3">
    <source>
        <dbReference type="SAM" id="MobiDB-lite"/>
    </source>
</evidence>
<dbReference type="AlphaFoldDB" id="A0A8J3EPL3"/>
<organism evidence="5 7">
    <name type="scientific">Aquisalinus luteolus</name>
    <dbReference type="NCBI Taxonomy" id="1566827"/>
    <lineage>
        <taxon>Bacteria</taxon>
        <taxon>Pseudomonadati</taxon>
        <taxon>Pseudomonadota</taxon>
        <taxon>Alphaproteobacteria</taxon>
        <taxon>Parvularculales</taxon>
        <taxon>Parvularculaceae</taxon>
        <taxon>Aquisalinus</taxon>
    </lineage>
</organism>
<comment type="similarity">
    <text evidence="1">Belongs to the ATP-dependent AMP-binding enzyme family.</text>
</comment>
<evidence type="ECO:0000256" key="2">
    <source>
        <dbReference type="ARBA" id="ARBA00022598"/>
    </source>
</evidence>
<dbReference type="PANTHER" id="PTHR43201:SF5">
    <property type="entry name" value="MEDIUM-CHAIN ACYL-COA LIGASE ACSF2, MITOCHONDRIAL"/>
    <property type="match status" value="1"/>
</dbReference>
<feature type="domain" description="AMP-dependent synthetase/ligase" evidence="4">
    <location>
        <begin position="71"/>
        <end position="426"/>
    </location>
</feature>
<protein>
    <submittedName>
        <fullName evidence="6">AMP-binding protein</fullName>
    </submittedName>
    <submittedName>
        <fullName evidence="5">Acyl-ACP synthetase</fullName>
    </submittedName>
</protein>
<accession>A0A8J3EPL3</accession>
<dbReference type="Gene3D" id="3.30.300.30">
    <property type="match status" value="1"/>
</dbReference>
<reference evidence="5" key="3">
    <citation type="submission" date="2020-09" db="EMBL/GenBank/DDBJ databases">
        <authorList>
            <person name="Sun Q."/>
            <person name="Zhou Y."/>
        </authorList>
    </citation>
    <scope>NUCLEOTIDE SEQUENCE</scope>
    <source>
        <strain evidence="5">CGMCC 1.14984</strain>
    </source>
</reference>
<evidence type="ECO:0000313" key="8">
    <source>
        <dbReference type="Proteomes" id="UP000818603"/>
    </source>
</evidence>
<evidence type="ECO:0000313" key="6">
    <source>
        <dbReference type="EMBL" id="NHK28450.1"/>
    </source>
</evidence>
<dbReference type="GO" id="GO:0031956">
    <property type="term" value="F:medium-chain fatty acid-CoA ligase activity"/>
    <property type="evidence" value="ECO:0007669"/>
    <property type="project" value="TreeGrafter"/>
</dbReference>
<sequence>MAQDTQLPAKKAQTTPAGDVTAPVKPGAALDAEKQELEAAETRRHAEAQKSQRRIRAQSRATVIAKLLRTRARYGGKHVAIVEPEGRELTYDDVLRGVFALGSWIRRNTKRGETVGVMMPTSAGGIIAFLAVQVHGRVPAMLNFTSGTRNLFSALRTGEISKVITAHKFIEVAELHGLIDELKTRAAIWYLEDMREQLSPMDKAQAVLGPRFPGIMRRPNSPDAPGVILFTSGTEGNPKGVVLSHQNLVANVEQIKEHVSLEEWDIIFNPLPIFHCYGLTAGSLFPLLDGKKLVPYPSPLHVKLVPEVIRKTKSTIVFATDTFLHRYLRSAREDALSTVRYAVCGAEHVRDETRTLARSRFGFNVIEGYGMTEAAPVVAANQPGDIRPGTVGKLLPGIETKLEPVEGLSEGGRLLVRGPNVMLGYLKHDKPGEIETLAEGWHDTGDIVHIDGGGYMSIRGRVKRFAKLGGEMVSLAVVENCASVVWPDFLHAAVALPDDKKGEQIILLTECQDPDRSRLLSWAQSHGVPELAVPKKIIPVDDIPVLGTGKVDYVKLEEIARKKMAPADEQA</sequence>
<evidence type="ECO:0000313" key="5">
    <source>
        <dbReference type="EMBL" id="GGH98513.1"/>
    </source>
</evidence>
<evidence type="ECO:0000259" key="4">
    <source>
        <dbReference type="Pfam" id="PF00501"/>
    </source>
</evidence>
<feature type="compositionally biased region" description="Basic and acidic residues" evidence="3">
    <location>
        <begin position="31"/>
        <end position="50"/>
    </location>
</feature>
<dbReference type="Proteomes" id="UP000621856">
    <property type="component" value="Unassembled WGS sequence"/>
</dbReference>
<reference evidence="6 8" key="2">
    <citation type="submission" date="2020-02" db="EMBL/GenBank/DDBJ databases">
        <title>Genome sequence of Parvularcula flava strain NH6-79.</title>
        <authorList>
            <person name="Abdul Karim M.H."/>
            <person name="Lam M.Q."/>
            <person name="Chen S.J."/>
            <person name="Yahya A."/>
            <person name="Shahir S."/>
            <person name="Shamsir M.S."/>
            <person name="Chong C.S."/>
        </authorList>
    </citation>
    <scope>NUCLEOTIDE SEQUENCE [LARGE SCALE GENOMIC DNA]</scope>
    <source>
        <strain evidence="6 8">NH6-79</strain>
    </source>
</reference>
<evidence type="ECO:0000313" key="7">
    <source>
        <dbReference type="Proteomes" id="UP000621856"/>
    </source>
</evidence>
<dbReference type="GO" id="GO:0006631">
    <property type="term" value="P:fatty acid metabolic process"/>
    <property type="evidence" value="ECO:0007669"/>
    <property type="project" value="TreeGrafter"/>
</dbReference>
<keyword evidence="2" id="KW-0436">Ligase</keyword>
<dbReference type="Pfam" id="PF00501">
    <property type="entry name" value="AMP-binding"/>
    <property type="match status" value="1"/>
</dbReference>
<dbReference type="PANTHER" id="PTHR43201">
    <property type="entry name" value="ACYL-COA SYNTHETASE"/>
    <property type="match status" value="1"/>
</dbReference>
<feature type="region of interest" description="Disordered" evidence="3">
    <location>
        <begin position="1"/>
        <end position="57"/>
    </location>
</feature>
<dbReference type="Gene3D" id="3.40.50.12780">
    <property type="entry name" value="N-terminal domain of ligase-like"/>
    <property type="match status" value="1"/>
</dbReference>
<comment type="caution">
    <text evidence="5">The sequence shown here is derived from an EMBL/GenBank/DDBJ whole genome shotgun (WGS) entry which is preliminary data.</text>
</comment>
<dbReference type="RefSeq" id="WP_155140469.1">
    <property type="nucleotide sequence ID" value="NZ_BMGZ01000002.1"/>
</dbReference>
<dbReference type="InterPro" id="IPR020845">
    <property type="entry name" value="AMP-binding_CS"/>
</dbReference>
<dbReference type="PROSITE" id="PS00455">
    <property type="entry name" value="AMP_BINDING"/>
    <property type="match status" value="1"/>
</dbReference>
<dbReference type="SUPFAM" id="SSF56801">
    <property type="entry name" value="Acetyl-CoA synthetase-like"/>
    <property type="match status" value="1"/>
</dbReference>
<feature type="compositionally biased region" description="Polar residues" evidence="3">
    <location>
        <begin position="1"/>
        <end position="16"/>
    </location>
</feature>
<name>A0A8J3EPL3_9PROT</name>
<gene>
    <name evidence="6" type="ORF">FF098_011085</name>
    <name evidence="5" type="ORF">GCM10011355_22280</name>
</gene>
<dbReference type="EMBL" id="BMGZ01000002">
    <property type="protein sequence ID" value="GGH98513.1"/>
    <property type="molecule type" value="Genomic_DNA"/>
</dbReference>
<keyword evidence="8" id="KW-1185">Reference proteome</keyword>
<dbReference type="InterPro" id="IPR000873">
    <property type="entry name" value="AMP-dep_synth/lig_dom"/>
</dbReference>
<reference evidence="5" key="1">
    <citation type="journal article" date="2014" name="Int. J. Syst. Evol. Microbiol.">
        <title>Complete genome sequence of Corynebacterium casei LMG S-19264T (=DSM 44701T), isolated from a smear-ripened cheese.</title>
        <authorList>
            <consortium name="US DOE Joint Genome Institute (JGI-PGF)"/>
            <person name="Walter F."/>
            <person name="Albersmeier A."/>
            <person name="Kalinowski J."/>
            <person name="Ruckert C."/>
        </authorList>
    </citation>
    <scope>NUCLEOTIDE SEQUENCE</scope>
    <source>
        <strain evidence="5">CGMCC 1.14984</strain>
    </source>
</reference>
<dbReference type="InterPro" id="IPR042099">
    <property type="entry name" value="ANL_N_sf"/>
</dbReference>
<proteinExistence type="inferred from homology"/>
<dbReference type="Proteomes" id="UP000818603">
    <property type="component" value="Unassembled WGS sequence"/>
</dbReference>